<dbReference type="RefSeq" id="WP_204057649.1">
    <property type="nucleotide sequence ID" value="NZ_BAAAGP010000008.1"/>
</dbReference>
<proteinExistence type="inferred from homology"/>
<dbReference type="Gene3D" id="3.30.420.40">
    <property type="match status" value="2"/>
</dbReference>
<dbReference type="Proteomes" id="UP000603904">
    <property type="component" value="Unassembled WGS sequence"/>
</dbReference>
<comment type="similarity">
    <text evidence="1">Belongs to the ROK (NagC/XylR) family.</text>
</comment>
<dbReference type="InterPro" id="IPR000600">
    <property type="entry name" value="ROK"/>
</dbReference>
<gene>
    <name evidence="2" type="ORF">Mco01_31850</name>
</gene>
<evidence type="ECO:0008006" key="4">
    <source>
        <dbReference type="Google" id="ProtNLM"/>
    </source>
</evidence>
<dbReference type="InterPro" id="IPR036388">
    <property type="entry name" value="WH-like_DNA-bd_sf"/>
</dbReference>
<dbReference type="InterPro" id="IPR043129">
    <property type="entry name" value="ATPase_NBD"/>
</dbReference>
<sequence length="399" mass="41889">MRDRRHRPYQTAELTAPGRAVLGLLARGGEFTRPYISTQLEMSKPTVSLAIAELEAAGLVEMVGTSQGFTGRSAALYALSDSAGYVLGVDLGSTRVHVMAAALTGEILAERYRTHPAADPHPGAANPALASAARRLLPEVVAGIGESRGPLRAISVAIPMVVPPDRSLLTEEDLDAWAGIWPPLVDAWRGWGLDLDLPVRVANNVNCSALAELHWGAARGREDYVFVQVGVGIALGIVSRSQVVVGANGAAGEVVRMPYPWAENQPPRPKALEAHLDAGGLMARCRRLWPRDAGQPPADAERLFSLAADGHPVARSLVEDHATEVGRLVAAIVAVLDPGLVVLGGGVGQNPLLLPGVIKVLQETSWPTLVLPGQLGAQATVKGAVRLAVEEGRAALLDG</sequence>
<reference evidence="2 3" key="1">
    <citation type="submission" date="2021-01" db="EMBL/GenBank/DDBJ databases">
        <title>Whole genome shotgun sequence of Microbispora corallina NBRC 16416.</title>
        <authorList>
            <person name="Komaki H."/>
            <person name="Tamura T."/>
        </authorList>
    </citation>
    <scope>NUCLEOTIDE SEQUENCE [LARGE SCALE GENOMIC DNA]</scope>
    <source>
        <strain evidence="2 3">NBRC 16416</strain>
    </source>
</reference>
<accession>A0ABQ4FZG5</accession>
<keyword evidence="3" id="KW-1185">Reference proteome</keyword>
<protein>
    <recommendedName>
        <fullName evidence="4">ROK family transcriptional regulator</fullName>
    </recommendedName>
</protein>
<evidence type="ECO:0000256" key="1">
    <source>
        <dbReference type="ARBA" id="ARBA00006479"/>
    </source>
</evidence>
<comment type="caution">
    <text evidence="2">The sequence shown here is derived from an EMBL/GenBank/DDBJ whole genome shotgun (WGS) entry which is preliminary data.</text>
</comment>
<dbReference type="Gene3D" id="1.10.10.10">
    <property type="entry name" value="Winged helix-like DNA-binding domain superfamily/Winged helix DNA-binding domain"/>
    <property type="match status" value="1"/>
</dbReference>
<dbReference type="PANTHER" id="PTHR18964:SF173">
    <property type="entry name" value="GLUCOKINASE"/>
    <property type="match status" value="1"/>
</dbReference>
<dbReference type="EMBL" id="BOOC01000013">
    <property type="protein sequence ID" value="GIH40185.1"/>
    <property type="molecule type" value="Genomic_DNA"/>
</dbReference>
<evidence type="ECO:0000313" key="3">
    <source>
        <dbReference type="Proteomes" id="UP000603904"/>
    </source>
</evidence>
<name>A0ABQ4FZG5_9ACTN</name>
<dbReference type="SUPFAM" id="SSF46785">
    <property type="entry name" value="Winged helix' DNA-binding domain"/>
    <property type="match status" value="1"/>
</dbReference>
<dbReference type="InterPro" id="IPR036390">
    <property type="entry name" value="WH_DNA-bd_sf"/>
</dbReference>
<dbReference type="PANTHER" id="PTHR18964">
    <property type="entry name" value="ROK (REPRESSOR, ORF, KINASE) FAMILY"/>
    <property type="match status" value="1"/>
</dbReference>
<organism evidence="2 3">
    <name type="scientific">Microbispora corallina</name>
    <dbReference type="NCBI Taxonomy" id="83302"/>
    <lineage>
        <taxon>Bacteria</taxon>
        <taxon>Bacillati</taxon>
        <taxon>Actinomycetota</taxon>
        <taxon>Actinomycetes</taxon>
        <taxon>Streptosporangiales</taxon>
        <taxon>Streptosporangiaceae</taxon>
        <taxon>Microbispora</taxon>
    </lineage>
</organism>
<dbReference type="Pfam" id="PF00480">
    <property type="entry name" value="ROK"/>
    <property type="match status" value="1"/>
</dbReference>
<evidence type="ECO:0000313" key="2">
    <source>
        <dbReference type="EMBL" id="GIH40185.1"/>
    </source>
</evidence>
<dbReference type="SUPFAM" id="SSF53067">
    <property type="entry name" value="Actin-like ATPase domain"/>
    <property type="match status" value="1"/>
</dbReference>